<dbReference type="InterPro" id="IPR042449">
    <property type="entry name" value="Ub-E1_IAD_1"/>
</dbReference>
<comment type="similarity">
    <text evidence="3 11">Belongs to the ubiquitin-activating E1 family.</text>
</comment>
<dbReference type="EMBL" id="FR839629">
    <property type="protein sequence ID" value="CCA38864.1"/>
    <property type="molecule type" value="Genomic_DNA"/>
</dbReference>
<keyword evidence="7 11" id="KW-0833">Ubl conjugation pathway</keyword>
<feature type="binding site" evidence="14">
    <location>
        <position position="181"/>
    </location>
    <ligand>
        <name>Zn(2+)</name>
        <dbReference type="ChEBI" id="CHEBI:29105"/>
    </ligand>
</feature>
<evidence type="ECO:0000256" key="5">
    <source>
        <dbReference type="ARBA" id="ARBA00022723"/>
    </source>
</evidence>
<dbReference type="Pfam" id="PF00899">
    <property type="entry name" value="ThiF"/>
    <property type="match status" value="1"/>
</dbReference>
<evidence type="ECO:0000313" key="19">
    <source>
        <dbReference type="EMBL" id="CCA38864.1"/>
    </source>
</evidence>
<accession>F2QTY6</accession>
<evidence type="ECO:0000256" key="14">
    <source>
        <dbReference type="PIRSR" id="PIRSR039133-3"/>
    </source>
</evidence>
<keyword evidence="5 11" id="KW-0479">Metal-binding</keyword>
<dbReference type="GO" id="GO:0031510">
    <property type="term" value="C:SUMO activating enzyme complex"/>
    <property type="evidence" value="ECO:0007669"/>
    <property type="project" value="UniProtKB-UniRule"/>
</dbReference>
<feature type="binding site" evidence="13">
    <location>
        <begin position="78"/>
        <end position="81"/>
    </location>
    <ligand>
        <name>ATP</name>
        <dbReference type="ChEBI" id="CHEBI:30616"/>
    </ligand>
</feature>
<keyword evidence="20" id="KW-1185">Reference proteome</keyword>
<evidence type="ECO:0000256" key="6">
    <source>
        <dbReference type="ARBA" id="ARBA00022741"/>
    </source>
</evidence>
<dbReference type="InterPro" id="IPR000594">
    <property type="entry name" value="ThiF_NAD_FAD-bd"/>
</dbReference>
<comment type="subunit">
    <text evidence="11">Heterodimer.</text>
</comment>
<evidence type="ECO:0000256" key="8">
    <source>
        <dbReference type="ARBA" id="ARBA00022833"/>
    </source>
</evidence>
<evidence type="ECO:0000313" key="20">
    <source>
        <dbReference type="Proteomes" id="UP000006853"/>
    </source>
</evidence>
<dbReference type="SUPFAM" id="SSF69572">
    <property type="entry name" value="Activating enzymes of the ubiquitin-like proteins"/>
    <property type="match status" value="1"/>
</dbReference>
<feature type="domain" description="THIF-type NAD/FAD binding fold" evidence="17">
    <location>
        <begin position="21"/>
        <end position="446"/>
    </location>
</feature>
<evidence type="ECO:0000256" key="9">
    <source>
        <dbReference type="ARBA" id="ARBA00022840"/>
    </source>
</evidence>
<dbReference type="UniPathway" id="UPA00886"/>
<dbReference type="GO" id="GO:0019948">
    <property type="term" value="F:SUMO activating enzyme activity"/>
    <property type="evidence" value="ECO:0007669"/>
    <property type="project" value="UniProtKB-UniRule"/>
</dbReference>
<comment type="pathway">
    <text evidence="2 11">Protein modification; protein sumoylation.</text>
</comment>
<feature type="binding site" evidence="13">
    <location>
        <position position="94"/>
    </location>
    <ligand>
        <name>ATP</name>
        <dbReference type="ChEBI" id="CHEBI:30616"/>
    </ligand>
</feature>
<dbReference type="InterPro" id="IPR045886">
    <property type="entry name" value="ThiF/MoeB/HesA"/>
</dbReference>
<dbReference type="GO" id="GO:0005737">
    <property type="term" value="C:cytoplasm"/>
    <property type="evidence" value="ECO:0007669"/>
    <property type="project" value="UniProtKB-SubCell"/>
</dbReference>
<dbReference type="GO" id="GO:0005524">
    <property type="term" value="F:ATP binding"/>
    <property type="evidence" value="ECO:0007669"/>
    <property type="project" value="UniProtKB-UniRule"/>
</dbReference>
<name>F2QTY6_KOMPC</name>
<feature type="binding site" evidence="14">
    <location>
        <position position="449"/>
    </location>
    <ligand>
        <name>Zn(2+)</name>
        <dbReference type="ChEBI" id="CHEBI:29105"/>
    </ligand>
</feature>
<dbReference type="InterPro" id="IPR033127">
    <property type="entry name" value="UBQ-activ_enz_E1_Cys_AS"/>
</dbReference>
<feature type="binding site" evidence="13">
    <location>
        <begin position="46"/>
        <end position="51"/>
    </location>
    <ligand>
        <name>ATP</name>
        <dbReference type="ChEBI" id="CHEBI:30616"/>
    </ligand>
</feature>
<reference evidence="19 20" key="1">
    <citation type="journal article" date="2011" name="J. Biotechnol.">
        <title>High-quality genome sequence of Pichia pastoris CBS7435.</title>
        <authorList>
            <person name="Kuberl A."/>
            <person name="Schneider J."/>
            <person name="Thallinger G.G."/>
            <person name="Anderl I."/>
            <person name="Wibberg D."/>
            <person name="Hajek T."/>
            <person name="Jaenicke S."/>
            <person name="Brinkrolf K."/>
            <person name="Goesmann A."/>
            <person name="Szczepanowski R."/>
            <person name="Puhler A."/>
            <person name="Schwab H."/>
            <person name="Glieder A."/>
            <person name="Pichler H."/>
        </authorList>
    </citation>
    <scope>NUCLEOTIDE SEQUENCE [LARGE SCALE GENOMIC DNA]</scope>
    <source>
        <strain evidence="20">ATCC 76273 / CBS 7435 / CECT 11047 / NRRL Y-11430 / Wegner 21-1</strain>
    </source>
</reference>
<evidence type="ECO:0000256" key="11">
    <source>
        <dbReference type="PIRNR" id="PIRNR039133"/>
    </source>
</evidence>
<dbReference type="PIRSF" id="PIRSF039133">
    <property type="entry name" value="SUMO_E1B"/>
    <property type="match status" value="1"/>
</dbReference>
<organism evidence="19 20">
    <name type="scientific">Komagataella phaffii (strain ATCC 76273 / CBS 7435 / CECT 11047 / NRRL Y-11430 / Wegner 21-1)</name>
    <name type="common">Yeast</name>
    <name type="synonym">Pichia pastoris</name>
    <dbReference type="NCBI Taxonomy" id="981350"/>
    <lineage>
        <taxon>Eukaryota</taxon>
        <taxon>Fungi</taxon>
        <taxon>Dikarya</taxon>
        <taxon>Ascomycota</taxon>
        <taxon>Saccharomycotina</taxon>
        <taxon>Pichiomycetes</taxon>
        <taxon>Pichiales</taxon>
        <taxon>Pichiaceae</taxon>
        <taxon>Komagataella</taxon>
    </lineage>
</organism>
<dbReference type="Gene3D" id="3.50.50.80">
    <property type="entry name" value="Ubiquitin-activating enzyme E1, inactive adenylation domain, subdomain 1"/>
    <property type="match status" value="1"/>
</dbReference>
<evidence type="ECO:0000256" key="7">
    <source>
        <dbReference type="ARBA" id="ARBA00022786"/>
    </source>
</evidence>
<feature type="binding site" evidence="14">
    <location>
        <position position="446"/>
    </location>
    <ligand>
        <name>Zn(2+)</name>
        <dbReference type="ChEBI" id="CHEBI:29105"/>
    </ligand>
</feature>
<evidence type="ECO:0000256" key="16">
    <source>
        <dbReference type="SAM" id="MobiDB-lite"/>
    </source>
</evidence>
<dbReference type="PANTHER" id="PTHR10953">
    <property type="entry name" value="UBIQUITIN-ACTIVATING ENZYME E1"/>
    <property type="match status" value="1"/>
</dbReference>
<dbReference type="Gene3D" id="1.10.10.520">
    <property type="entry name" value="Ubiquitin activating enzymes (Uba3). Chain: B, domain 2"/>
    <property type="match status" value="1"/>
</dbReference>
<feature type="active site" description="Glycyl thioester intermediate" evidence="12 15">
    <location>
        <position position="196"/>
    </location>
</feature>
<reference evidence="19 20" key="3">
    <citation type="journal article" date="2016" name="FEMS Yeast Res.">
        <title>Curation of the genome annotation of Pichia pastoris (Komagataella phaffii) CBS7435 from gene level to protein function.</title>
        <authorList>
            <person name="Valli M."/>
            <person name="Tatto N.E."/>
            <person name="Peymann A."/>
            <person name="Gruber C."/>
            <person name="Landes N."/>
            <person name="Ekker H."/>
            <person name="Thallinger G.G."/>
            <person name="Mattanovich D."/>
            <person name="Gasser B."/>
            <person name="Graf A.B."/>
        </authorList>
    </citation>
    <scope>GENOME REANNOTATION</scope>
    <source>
        <strain evidence="19 20">ATCC 76273 / CBS 7435 / CECT 11047 / NRRL Y-11430 / Wegner 21-1</strain>
    </source>
</reference>
<keyword evidence="6 11" id="KW-0547">Nucleotide-binding</keyword>
<keyword evidence="4" id="KW-0963">Cytoplasm</keyword>
<dbReference type="InterPro" id="IPR023318">
    <property type="entry name" value="Ub_act_enz_dom_a_sf"/>
</dbReference>
<dbReference type="Pfam" id="PF10585">
    <property type="entry name" value="UBA_E1_SCCH"/>
    <property type="match status" value="1"/>
</dbReference>
<evidence type="ECO:0000256" key="12">
    <source>
        <dbReference type="PIRSR" id="PIRSR039133-1"/>
    </source>
</evidence>
<dbReference type="GO" id="GO:0046872">
    <property type="term" value="F:metal ion binding"/>
    <property type="evidence" value="ECO:0007669"/>
    <property type="project" value="UniProtKB-KW"/>
</dbReference>
<dbReference type="InterPro" id="IPR019572">
    <property type="entry name" value="UBA_E1_SCCH"/>
</dbReference>
<feature type="binding site" evidence="14">
    <location>
        <position position="184"/>
    </location>
    <ligand>
        <name>Zn(2+)</name>
        <dbReference type="ChEBI" id="CHEBI:29105"/>
    </ligand>
</feature>
<dbReference type="GO" id="GO:0016925">
    <property type="term" value="P:protein sumoylation"/>
    <property type="evidence" value="ECO:0007669"/>
    <property type="project" value="UniProtKB-UniRule"/>
</dbReference>
<keyword evidence="8 11" id="KW-0862">Zinc</keyword>
<dbReference type="Proteomes" id="UP000006853">
    <property type="component" value="Chromosome 2"/>
</dbReference>
<evidence type="ECO:0000259" key="18">
    <source>
        <dbReference type="Pfam" id="PF10585"/>
    </source>
</evidence>
<evidence type="ECO:0000256" key="2">
    <source>
        <dbReference type="ARBA" id="ARBA00004718"/>
    </source>
</evidence>
<evidence type="ECO:0000259" key="17">
    <source>
        <dbReference type="Pfam" id="PF00899"/>
    </source>
</evidence>
<evidence type="ECO:0000256" key="3">
    <source>
        <dbReference type="ARBA" id="ARBA00005673"/>
    </source>
</evidence>
<dbReference type="Gene3D" id="3.10.290.20">
    <property type="entry name" value="Ubiquitin-like 2 activating enzyme e1b. Chain: B, domain 3"/>
    <property type="match status" value="1"/>
</dbReference>
<dbReference type="PANTHER" id="PTHR10953:SF5">
    <property type="entry name" value="SUMO-ACTIVATING ENZYME SUBUNIT 2"/>
    <property type="match status" value="1"/>
</dbReference>
<feature type="binding site" evidence="13">
    <location>
        <position position="70"/>
    </location>
    <ligand>
        <name>ATP</name>
        <dbReference type="ChEBI" id="CHEBI:30616"/>
    </ligand>
</feature>
<dbReference type="InterPro" id="IPR030661">
    <property type="entry name" value="Uba2"/>
</dbReference>
<feature type="domain" description="Ubiquitin-activating enzyme SCCH" evidence="18">
    <location>
        <begin position="317"/>
        <end position="384"/>
    </location>
</feature>
<evidence type="ECO:0000256" key="15">
    <source>
        <dbReference type="PROSITE-ProRule" id="PRU10132"/>
    </source>
</evidence>
<keyword evidence="9 11" id="KW-0067">ATP-binding</keyword>
<evidence type="ECO:0000256" key="10">
    <source>
        <dbReference type="ARBA" id="ARBA00073512"/>
    </source>
</evidence>
<evidence type="ECO:0000256" key="1">
    <source>
        <dbReference type="ARBA" id="ARBA00004496"/>
    </source>
</evidence>
<dbReference type="HOGENOM" id="CLU_013325_7_3_1"/>
<gene>
    <name evidence="19" type="primary">UBA2</name>
    <name evidence="19" type="ordered locus">PP7435_Chr2-1188</name>
</gene>
<feature type="region of interest" description="Disordered" evidence="16">
    <location>
        <begin position="583"/>
        <end position="606"/>
    </location>
</feature>
<dbReference type="InterPro" id="IPR035985">
    <property type="entry name" value="Ubiquitin-activating_enz"/>
</dbReference>
<protein>
    <recommendedName>
        <fullName evidence="10 11">Ubiquitin-activating enzyme E1-like</fullName>
    </recommendedName>
</protein>
<dbReference type="FunFam" id="3.50.50.80:FF:000004">
    <property type="entry name" value="Ubiquitin-activating enzyme E1-like"/>
    <property type="match status" value="1"/>
</dbReference>
<evidence type="ECO:0000256" key="13">
    <source>
        <dbReference type="PIRSR" id="PIRSR039133-2"/>
    </source>
</evidence>
<dbReference type="AlphaFoldDB" id="F2QTY6"/>
<comment type="subcellular location">
    <subcellularLocation>
        <location evidence="1">Cytoplasm</location>
    </subcellularLocation>
</comment>
<proteinExistence type="inferred from homology"/>
<evidence type="ECO:0000256" key="4">
    <source>
        <dbReference type="ARBA" id="ARBA00022490"/>
    </source>
</evidence>
<dbReference type="PROSITE" id="PS00865">
    <property type="entry name" value="UBIQUITIN_ACTIVAT_2"/>
    <property type="match status" value="1"/>
</dbReference>
<sequence>MRWISNFPPPSKTFTERTMARDIQLIRILGEETYNKISNSKVLLVGAGGIGCELLKDLLLMGYGEIHVADLDTIDLSNLNRQFLFRQKDIKKSKANTAVAAVALFKGNTRLEPHHGNIMDVSQFPLSWFRQFDIIFNALDNLEARVYVNRMALFINKPLIESGTTGLKGQVQPIFPYLTECFECTAKETPKTFPVCTIRSTPSKPIHCITWAKNFLFTQLFGEESEDEINPADLETDDAQEIEALLKETNELLELKKLIKEDSAEEFIDSVVEKIFVEDIVRLAKIDTLWKTRQKPIPLNYELYSKKLKELPTSIISDDQKIWTTEENLFVLIDSLKRLQARYKSEGVLDFDKDDKDTLDFVVAAANLRSFIFGIETKSEFEIKQIAGNIIPAVATTNAIFAGFSSLQSLNVFSDDPVGNSRLIYDSEYINKFVTQCPPLPGNSNCKACGIQRGIITVPSLDIQLGEIHKQLLKKFGYSDDVSIVVGNNRLIYDYDFEDNLISSLKDLTIGSGSIFFVSDSDDDLQDIELYLEVAPQETDITLTDITIKKKPLKKKESKEEVTIQDDQMEEIFDEDEILLIDEPAEKRPLEIEQEETYSKRKKSTI</sequence>
<feature type="binding site" evidence="13">
    <location>
        <begin position="140"/>
        <end position="145"/>
    </location>
    <ligand>
        <name>ATP</name>
        <dbReference type="ChEBI" id="CHEBI:30616"/>
    </ligand>
</feature>
<reference key="2">
    <citation type="submission" date="2011-04" db="EMBL/GenBank/DDBJ databases">
        <title>High-quality genome sequence of Pichia pastoris CBS 7435.</title>
        <authorList>
            <person name="Kueberl A."/>
            <person name="Schneider J."/>
            <person name="Thallinger G.G."/>
            <person name="Anderl I."/>
            <person name="Wibberg D."/>
            <person name="Hajek T."/>
            <person name="Jaenicke S."/>
            <person name="Brinkrolf K."/>
            <person name="Goesmann A."/>
            <person name="Szczepanowski R."/>
            <person name="Puehler A."/>
            <person name="Schwab H."/>
            <person name="Glieder A."/>
            <person name="Pichler H."/>
        </authorList>
    </citation>
    <scope>NUCLEOTIDE SEQUENCE</scope>
    <source>
        <strain>CBS 7435</strain>
    </source>
</reference>